<sequence length="827" mass="92060">MQHNREAFTRKVRTMAGYEPRFRVVIVGGSIAGLTLAHCLLRNNIDFVVLESHVDIAPQVGASIGILPNGARILDQLGLYDDVLNEVEPLRTSFIWADSAKCITTSNSPAILHERHGYPTAFLDRQILLEILYEGLADHKSRVMVNRKVAKVEHLPGKVVVYCEDQSVYEGDVVVGADGVRSTVRRQMWNYMESRGMKQDAQEERNLMTSEYNCVFGISTATPGLTPGHAHRTFAEHYSILTIVGKEGRIFWFFFTKMDRVYSASQIPRLSQTEIDDHIAPYLHKPITSEVPLSEVNKRSIVRTFVSLEEAFYKHWCVDRYVCIGDSAHKMTPNMGQGGNSAIESAASLANSLAVLARDSAHVKIDVQDIHRCLQAWQKPRQERVDKIWLSAHELTRLEALEGPKQKLIGLYLLPYLSQYLVDKTSATIVGAAKLDCAPLPRKSLDCSMPYLNGDDHALGKTDNPWTRVLSTAPLLGCYAAARMTMGTLITRVRLFMLPLFAEGVWTTGNGEVFSLTRPIYHVPFLDNLFRPLITCFLPSISGSDPQSRIQMLSFMTDLGPIYGIWLLESYRKAHSWAELLLPIDAGMAFQLKGIGKLAPIYYALEHIRTPLAKLLPGAKHQVESETSISLLLAMFAGYYLPTVANFVAPTIESRGFYNAVWQLFPVVVPLLQIPLHFLAKHLLATEQKESKQDTRKMNMRYVRYAYGTFALVSSLSFIHARFSVPAGASFARVFLPGLRDHLEPVKSFAGGIGRFLQYDEVISMASGFIWLGLKFGELKKAGASFSGGKAIGGLVGMTCAFGPGAAFALGWGWREEMLDSLAGEDE</sequence>
<dbReference type="GeneID" id="38143014"/>
<dbReference type="Gene3D" id="3.50.50.60">
    <property type="entry name" value="FAD/NAD(P)-binding domain"/>
    <property type="match status" value="1"/>
</dbReference>
<feature type="transmembrane region" description="Helical" evidence="5">
    <location>
        <begin position="795"/>
        <end position="814"/>
    </location>
</feature>
<feature type="transmembrane region" description="Helical" evidence="5">
    <location>
        <begin position="705"/>
        <end position="736"/>
    </location>
</feature>
<keyword evidence="5" id="KW-1133">Transmembrane helix</keyword>
<dbReference type="PRINTS" id="PR00420">
    <property type="entry name" value="RNGMNOXGNASE"/>
</dbReference>
<dbReference type="InterPro" id="IPR050562">
    <property type="entry name" value="FAD_mOase_fung"/>
</dbReference>
<evidence type="ECO:0000256" key="4">
    <source>
        <dbReference type="ARBA" id="ARBA00023002"/>
    </source>
</evidence>
<keyword evidence="2" id="KW-0285">Flavoprotein</keyword>
<evidence type="ECO:0000256" key="3">
    <source>
        <dbReference type="ARBA" id="ARBA00022827"/>
    </source>
</evidence>
<accession>A0A3F3PKR7</accession>
<dbReference type="PANTHER" id="PTHR47356:SF2">
    <property type="entry name" value="FAD-BINDING DOMAIN-CONTAINING PROTEIN-RELATED"/>
    <property type="match status" value="1"/>
</dbReference>
<dbReference type="EMBL" id="KZ852088">
    <property type="protein sequence ID" value="RDH27530.1"/>
    <property type="molecule type" value="Genomic_DNA"/>
</dbReference>
<evidence type="ECO:0000256" key="2">
    <source>
        <dbReference type="ARBA" id="ARBA00022630"/>
    </source>
</evidence>
<dbReference type="GO" id="GO:0071949">
    <property type="term" value="F:FAD binding"/>
    <property type="evidence" value="ECO:0007669"/>
    <property type="project" value="InterPro"/>
</dbReference>
<keyword evidence="3" id="KW-0274">FAD</keyword>
<dbReference type="AlphaFoldDB" id="A0A3F3PKR7"/>
<protein>
    <recommendedName>
        <fullName evidence="6">FAD-binding domain-containing protein</fullName>
    </recommendedName>
</protein>
<keyword evidence="5" id="KW-0812">Transmembrane</keyword>
<dbReference type="PANTHER" id="PTHR47356">
    <property type="entry name" value="FAD-DEPENDENT MONOOXYGENASE ASQG-RELATED"/>
    <property type="match status" value="1"/>
</dbReference>
<feature type="transmembrane region" description="Helical" evidence="5">
    <location>
        <begin position="21"/>
        <end position="41"/>
    </location>
</feature>
<dbReference type="SUPFAM" id="SSF51905">
    <property type="entry name" value="FAD/NAD(P)-binding domain"/>
    <property type="match status" value="1"/>
</dbReference>
<evidence type="ECO:0000313" key="7">
    <source>
        <dbReference type="EMBL" id="RDH27530.1"/>
    </source>
</evidence>
<organism evidence="7 8">
    <name type="scientific">Aspergillus welwitschiae</name>
    <dbReference type="NCBI Taxonomy" id="1341132"/>
    <lineage>
        <taxon>Eukaryota</taxon>
        <taxon>Fungi</taxon>
        <taxon>Dikarya</taxon>
        <taxon>Ascomycota</taxon>
        <taxon>Pezizomycotina</taxon>
        <taxon>Eurotiomycetes</taxon>
        <taxon>Eurotiomycetidae</taxon>
        <taxon>Eurotiales</taxon>
        <taxon>Aspergillaceae</taxon>
        <taxon>Aspergillus</taxon>
        <taxon>Aspergillus subgen. Circumdati</taxon>
    </lineage>
</organism>
<feature type="transmembrane region" description="Helical" evidence="5">
    <location>
        <begin position="629"/>
        <end position="649"/>
    </location>
</feature>
<keyword evidence="8" id="KW-1185">Reference proteome</keyword>
<name>A0A3F3PKR7_9EURO</name>
<evidence type="ECO:0000256" key="5">
    <source>
        <dbReference type="SAM" id="Phobius"/>
    </source>
</evidence>
<dbReference type="InterPro" id="IPR036188">
    <property type="entry name" value="FAD/NAD-bd_sf"/>
</dbReference>
<evidence type="ECO:0000259" key="6">
    <source>
        <dbReference type="Pfam" id="PF01494"/>
    </source>
</evidence>
<dbReference type="RefSeq" id="XP_026620552.1">
    <property type="nucleotide sequence ID" value="XM_026774658.1"/>
</dbReference>
<feature type="domain" description="FAD-binding" evidence="6">
    <location>
        <begin position="23"/>
        <end position="362"/>
    </location>
</feature>
<proteinExistence type="inferred from homology"/>
<comment type="similarity">
    <text evidence="1">Belongs to the paxM FAD-dependent monooxygenase family.</text>
</comment>
<evidence type="ECO:0000256" key="1">
    <source>
        <dbReference type="ARBA" id="ARBA00007992"/>
    </source>
</evidence>
<gene>
    <name evidence="7" type="ORF">BDQ94DRAFT_184486</name>
</gene>
<dbReference type="Proteomes" id="UP000253729">
    <property type="component" value="Unassembled WGS sequence"/>
</dbReference>
<dbReference type="Pfam" id="PF01494">
    <property type="entry name" value="FAD_binding_3"/>
    <property type="match status" value="1"/>
</dbReference>
<evidence type="ECO:0000313" key="8">
    <source>
        <dbReference type="Proteomes" id="UP000253729"/>
    </source>
</evidence>
<dbReference type="GO" id="GO:0004497">
    <property type="term" value="F:monooxygenase activity"/>
    <property type="evidence" value="ECO:0007669"/>
    <property type="project" value="InterPro"/>
</dbReference>
<keyword evidence="5" id="KW-0472">Membrane</keyword>
<feature type="transmembrane region" description="Helical" evidence="5">
    <location>
        <begin position="756"/>
        <end position="774"/>
    </location>
</feature>
<reference evidence="7 8" key="1">
    <citation type="submission" date="2018-07" db="EMBL/GenBank/DDBJ databases">
        <title>The genomes of Aspergillus section Nigri reveals drivers in fungal speciation.</title>
        <authorList>
            <consortium name="DOE Joint Genome Institute"/>
            <person name="Vesth T.C."/>
            <person name="Nybo J."/>
            <person name="Theobald S."/>
            <person name="Brandl J."/>
            <person name="Frisvad J.C."/>
            <person name="Nielsen K.F."/>
            <person name="Lyhne E.K."/>
            <person name="Kogle M.E."/>
            <person name="Kuo A."/>
            <person name="Riley R."/>
            <person name="Clum A."/>
            <person name="Nolan M."/>
            <person name="Lipzen A."/>
            <person name="Salamov A."/>
            <person name="Henrissat B."/>
            <person name="Wiebenga A."/>
            <person name="De vries R.P."/>
            <person name="Grigoriev I.V."/>
            <person name="Mortensen U.H."/>
            <person name="Andersen M.R."/>
            <person name="Baker S.E."/>
        </authorList>
    </citation>
    <scope>NUCLEOTIDE SEQUENCE [LARGE SCALE GENOMIC DNA]</scope>
    <source>
        <strain evidence="7 8">CBS 139.54b</strain>
    </source>
</reference>
<dbReference type="STRING" id="1341132.A0A3F3PKR7"/>
<dbReference type="InterPro" id="IPR002938">
    <property type="entry name" value="FAD-bd"/>
</dbReference>
<keyword evidence="4" id="KW-0560">Oxidoreductase</keyword>